<evidence type="ECO:0000313" key="2">
    <source>
        <dbReference type="Proteomes" id="UP000002035"/>
    </source>
</evidence>
<reference evidence="2" key="1">
    <citation type="journal article" date="2012" name="MBio">
        <title>Comparative genome analysis of Trichophyton rubrum and related dermatophytes reveals candidate genes involved in infection.</title>
        <authorList>
            <person name="Martinez D.A."/>
            <person name="Oliver B.G."/>
            <person name="Graeser Y."/>
            <person name="Goldberg J.M."/>
            <person name="Li W."/>
            <person name="Martinez-Rossi N.M."/>
            <person name="Monod M."/>
            <person name="Shelest E."/>
            <person name="Barton R.C."/>
            <person name="Birch E."/>
            <person name="Brakhage A.A."/>
            <person name="Chen Z."/>
            <person name="Gurr S.J."/>
            <person name="Heiman D."/>
            <person name="Heitman J."/>
            <person name="Kosti I."/>
            <person name="Rossi A."/>
            <person name="Saif S."/>
            <person name="Samalova M."/>
            <person name="Saunders C.W."/>
            <person name="Shea T."/>
            <person name="Summerbell R.C."/>
            <person name="Xu J."/>
            <person name="Young S."/>
            <person name="Zeng Q."/>
            <person name="Birren B.W."/>
            <person name="Cuomo C.A."/>
            <person name="White T.C."/>
        </authorList>
    </citation>
    <scope>NUCLEOTIDE SEQUENCE [LARGE SCALE GENOMIC DNA]</scope>
    <source>
        <strain evidence="2">ATCC MYA-4605 / CBS 113480</strain>
    </source>
</reference>
<dbReference type="Proteomes" id="UP000002035">
    <property type="component" value="Unassembled WGS sequence"/>
</dbReference>
<name>C5FTL3_ARTOC</name>
<dbReference type="RefSeq" id="XP_002846166.1">
    <property type="nucleotide sequence ID" value="XM_002846120.1"/>
</dbReference>
<keyword evidence="2" id="KW-1185">Reference proteome</keyword>
<evidence type="ECO:0000313" key="1">
    <source>
        <dbReference type="EMBL" id="EEQ33216.1"/>
    </source>
</evidence>
<protein>
    <submittedName>
        <fullName evidence="1">Uncharacterized protein</fullName>
    </submittedName>
</protein>
<sequence length="131" mass="14517">MVNRQLSSASFSEERPEPMPGTIVDPYVLAPGKFLLPAPTSQRMEKHGLEREGTHALLFFLDHPDKDGPPLISSLILPVELAVLIDYGGMLIMFISLFHLPSFSPRQPPLSLHQGPHATLHTMHLGRFCKG</sequence>
<organism evidence="1 2">
    <name type="scientific">Arthroderma otae (strain ATCC MYA-4605 / CBS 113480)</name>
    <name type="common">Microsporum canis</name>
    <dbReference type="NCBI Taxonomy" id="554155"/>
    <lineage>
        <taxon>Eukaryota</taxon>
        <taxon>Fungi</taxon>
        <taxon>Dikarya</taxon>
        <taxon>Ascomycota</taxon>
        <taxon>Pezizomycotina</taxon>
        <taxon>Eurotiomycetes</taxon>
        <taxon>Eurotiomycetidae</taxon>
        <taxon>Onygenales</taxon>
        <taxon>Arthrodermataceae</taxon>
        <taxon>Microsporum</taxon>
    </lineage>
</organism>
<accession>C5FTL3</accession>
<gene>
    <name evidence="1" type="ORF">MCYG_06035</name>
</gene>
<dbReference type="GeneID" id="9227048"/>
<dbReference type="AlphaFoldDB" id="C5FTL3"/>
<dbReference type="VEuPathDB" id="FungiDB:MCYG_06035"/>
<proteinExistence type="predicted"/>
<dbReference type="HOGENOM" id="CLU_1927103_0_0_1"/>
<dbReference type="EMBL" id="DS995705">
    <property type="protein sequence ID" value="EEQ33216.1"/>
    <property type="molecule type" value="Genomic_DNA"/>
</dbReference>